<keyword evidence="2" id="KW-1185">Reference proteome</keyword>
<evidence type="ECO:0000313" key="2">
    <source>
        <dbReference type="Proteomes" id="UP000230069"/>
    </source>
</evidence>
<dbReference type="AlphaFoldDB" id="A0A2G5DF23"/>
<evidence type="ECO:0000313" key="1">
    <source>
        <dbReference type="EMBL" id="PIA42084.1"/>
    </source>
</evidence>
<proteinExistence type="predicted"/>
<gene>
    <name evidence="1" type="ORF">AQUCO_02100149v1</name>
</gene>
<organism evidence="1 2">
    <name type="scientific">Aquilegia coerulea</name>
    <name type="common">Rocky mountain columbine</name>
    <dbReference type="NCBI Taxonomy" id="218851"/>
    <lineage>
        <taxon>Eukaryota</taxon>
        <taxon>Viridiplantae</taxon>
        <taxon>Streptophyta</taxon>
        <taxon>Embryophyta</taxon>
        <taxon>Tracheophyta</taxon>
        <taxon>Spermatophyta</taxon>
        <taxon>Magnoliopsida</taxon>
        <taxon>Ranunculales</taxon>
        <taxon>Ranunculaceae</taxon>
        <taxon>Thalictroideae</taxon>
        <taxon>Aquilegia</taxon>
    </lineage>
</organism>
<name>A0A2G5DF23_AQUCA</name>
<reference evidence="1 2" key="1">
    <citation type="submission" date="2017-09" db="EMBL/GenBank/DDBJ databases">
        <title>WGS assembly of Aquilegia coerulea Goldsmith.</title>
        <authorList>
            <person name="Hodges S."/>
            <person name="Kramer E."/>
            <person name="Nordborg M."/>
            <person name="Tomkins J."/>
            <person name="Borevitz J."/>
            <person name="Derieg N."/>
            <person name="Yan J."/>
            <person name="Mihaltcheva S."/>
            <person name="Hayes R.D."/>
            <person name="Rokhsar D."/>
        </authorList>
    </citation>
    <scope>NUCLEOTIDE SEQUENCE [LARGE SCALE GENOMIC DNA]</scope>
    <source>
        <strain evidence="2">cv. Goldsmith</strain>
    </source>
</reference>
<accession>A0A2G5DF23</accession>
<dbReference type="InParanoid" id="A0A2G5DF23"/>
<dbReference type="EMBL" id="KZ305038">
    <property type="protein sequence ID" value="PIA42084.1"/>
    <property type="molecule type" value="Genomic_DNA"/>
</dbReference>
<protein>
    <submittedName>
        <fullName evidence="1">Uncharacterized protein</fullName>
    </submittedName>
</protein>
<dbReference type="Proteomes" id="UP000230069">
    <property type="component" value="Unassembled WGS sequence"/>
</dbReference>
<sequence>MVGYLTISSLINFDLKFEVWKIRKVPSTLFLFPTFMCFLHHYAFHLALTQLNKLALVNETDELGWREVKFCGVGVGGMAVRYNGDYFQ</sequence>